<keyword evidence="2" id="KW-1185">Reference proteome</keyword>
<dbReference type="RefSeq" id="WP_277414081.1">
    <property type="nucleotide sequence ID" value="NZ_CP119083.1"/>
</dbReference>
<reference evidence="1 2" key="1">
    <citation type="submission" date="2023-02" db="EMBL/GenBank/DDBJ databases">
        <title>Gemone sequence of Telluria chitinolytica ACM 3522T.</title>
        <authorList>
            <person name="Frediansyah A."/>
            <person name="Miess H."/>
            <person name="Gross H."/>
        </authorList>
    </citation>
    <scope>NUCLEOTIDE SEQUENCE [LARGE SCALE GENOMIC DNA]</scope>
    <source>
        <strain evidence="1 2">ACM 3522</strain>
    </source>
</reference>
<accession>A0ABY8B5T6</accession>
<evidence type="ECO:0008006" key="3">
    <source>
        <dbReference type="Google" id="ProtNLM"/>
    </source>
</evidence>
<evidence type="ECO:0000313" key="1">
    <source>
        <dbReference type="EMBL" id="WEF31304.1"/>
    </source>
</evidence>
<dbReference type="EMBL" id="CP119083">
    <property type="protein sequence ID" value="WEF31304.1"/>
    <property type="molecule type" value="Genomic_DNA"/>
</dbReference>
<proteinExistence type="predicted"/>
<name>A0ABY8B5T6_9BURK</name>
<sequence length="80" mass="8715">MEVRLNVDDDFLRNIQDTIGGPVKAADVLRDALTLLNWAVAEAASGRVVLSATNTGKDLHRLVMPTLSKIETRARQSVEA</sequence>
<organism evidence="1 2">
    <name type="scientific">Pseudoduganella chitinolytica</name>
    <dbReference type="NCBI Taxonomy" id="34070"/>
    <lineage>
        <taxon>Bacteria</taxon>
        <taxon>Pseudomonadati</taxon>
        <taxon>Pseudomonadota</taxon>
        <taxon>Betaproteobacteria</taxon>
        <taxon>Burkholderiales</taxon>
        <taxon>Oxalobacteraceae</taxon>
        <taxon>Telluria group</taxon>
        <taxon>Pseudoduganella</taxon>
    </lineage>
</organism>
<protein>
    <recommendedName>
        <fullName evidence="3">DUF2191 domain-containing protein</fullName>
    </recommendedName>
</protein>
<dbReference type="Proteomes" id="UP001216510">
    <property type="component" value="Chromosome"/>
</dbReference>
<gene>
    <name evidence="1" type="ORF">PX653_17785</name>
</gene>
<evidence type="ECO:0000313" key="2">
    <source>
        <dbReference type="Proteomes" id="UP001216510"/>
    </source>
</evidence>